<evidence type="ECO:0000256" key="1">
    <source>
        <dbReference type="ARBA" id="ARBA00022679"/>
    </source>
</evidence>
<keyword evidence="1" id="KW-0808">Transferase</keyword>
<dbReference type="Pfam" id="PF13649">
    <property type="entry name" value="Methyltransf_25"/>
    <property type="match status" value="1"/>
</dbReference>
<dbReference type="InterPro" id="IPR041698">
    <property type="entry name" value="Methyltransf_25"/>
</dbReference>
<dbReference type="Gene3D" id="3.40.50.150">
    <property type="entry name" value="Vaccinia Virus protein VP39"/>
    <property type="match status" value="1"/>
</dbReference>
<evidence type="ECO:0000259" key="3">
    <source>
        <dbReference type="Pfam" id="PF13649"/>
    </source>
</evidence>
<gene>
    <name evidence="4" type="ORF">ACFSKO_10370</name>
</gene>
<keyword evidence="4" id="KW-0489">Methyltransferase</keyword>
<protein>
    <submittedName>
        <fullName evidence="4">Class I SAM-dependent DNA methyltransferase</fullName>
    </submittedName>
</protein>
<reference evidence="5" key="1">
    <citation type="journal article" date="2019" name="Int. J. Syst. Evol. Microbiol.">
        <title>The Global Catalogue of Microorganisms (GCM) 10K type strain sequencing project: providing services to taxonomists for standard genome sequencing and annotation.</title>
        <authorList>
            <consortium name="The Broad Institute Genomics Platform"/>
            <consortium name="The Broad Institute Genome Sequencing Center for Infectious Disease"/>
            <person name="Wu L."/>
            <person name="Ma J."/>
        </authorList>
    </citation>
    <scope>NUCLEOTIDE SEQUENCE [LARGE SCALE GENOMIC DNA]</scope>
    <source>
        <strain evidence="5">CGMCC 4.7192</strain>
    </source>
</reference>
<dbReference type="SUPFAM" id="SSF53335">
    <property type="entry name" value="S-adenosyl-L-methionine-dependent methyltransferases"/>
    <property type="match status" value="1"/>
</dbReference>
<dbReference type="PANTHER" id="PTHR43861">
    <property type="entry name" value="TRANS-ACONITATE 2-METHYLTRANSFERASE-RELATED"/>
    <property type="match status" value="1"/>
</dbReference>
<dbReference type="Proteomes" id="UP001597294">
    <property type="component" value="Unassembled WGS sequence"/>
</dbReference>
<proteinExistence type="predicted"/>
<organism evidence="4 5">
    <name type="scientific">Kiloniella antarctica</name>
    <dbReference type="NCBI Taxonomy" id="1550907"/>
    <lineage>
        <taxon>Bacteria</taxon>
        <taxon>Pseudomonadati</taxon>
        <taxon>Pseudomonadota</taxon>
        <taxon>Alphaproteobacteria</taxon>
        <taxon>Rhodospirillales</taxon>
        <taxon>Kiloniellaceae</taxon>
        <taxon>Kiloniella</taxon>
    </lineage>
</organism>
<feature type="domain" description="Methyltransferase" evidence="3">
    <location>
        <begin position="180"/>
        <end position="273"/>
    </location>
</feature>
<evidence type="ECO:0000313" key="5">
    <source>
        <dbReference type="Proteomes" id="UP001597294"/>
    </source>
</evidence>
<comment type="caution">
    <text evidence="4">The sequence shown here is derived from an EMBL/GenBank/DDBJ whole genome shotgun (WGS) entry which is preliminary data.</text>
</comment>
<accession>A0ABW5BM75</accession>
<dbReference type="CDD" id="cd02440">
    <property type="entry name" value="AdoMet_MTases"/>
    <property type="match status" value="1"/>
</dbReference>
<dbReference type="EMBL" id="JBHUII010000004">
    <property type="protein sequence ID" value="MFD2206020.1"/>
    <property type="molecule type" value="Genomic_DNA"/>
</dbReference>
<name>A0ABW5BM75_9PROT</name>
<evidence type="ECO:0000256" key="2">
    <source>
        <dbReference type="ARBA" id="ARBA00022723"/>
    </source>
</evidence>
<dbReference type="PROSITE" id="PS00202">
    <property type="entry name" value="RUBREDOXIN"/>
    <property type="match status" value="1"/>
</dbReference>
<dbReference type="GO" id="GO:0008168">
    <property type="term" value="F:methyltransferase activity"/>
    <property type="evidence" value="ECO:0007669"/>
    <property type="project" value="UniProtKB-KW"/>
</dbReference>
<dbReference type="InterPro" id="IPR018527">
    <property type="entry name" value="Rubredoxin_Fe_BS"/>
</dbReference>
<dbReference type="GO" id="GO:0032259">
    <property type="term" value="P:methylation"/>
    <property type="evidence" value="ECO:0007669"/>
    <property type="project" value="UniProtKB-KW"/>
</dbReference>
<dbReference type="RefSeq" id="WP_380251195.1">
    <property type="nucleotide sequence ID" value="NZ_JBHUII010000004.1"/>
</dbReference>
<dbReference type="InterPro" id="IPR029063">
    <property type="entry name" value="SAM-dependent_MTases_sf"/>
</dbReference>
<keyword evidence="5" id="KW-1185">Reference proteome</keyword>
<sequence length="411" mass="46314">MKSTNYKTKTIKTDTGEELILFQTLDNLWCCPACGSPELSQQPYREKGLPSFEICNCMFQIGYDDNPLTNNEAVEGIKNNWQRWRTQLLHSYQGNTDRLNELKHQLSFIGIEEPTSNATSFDQISLGEAVPHPDIEPPVDTNDHYHDPLLTRLYDLQNPWGPDYDFYLSLAQSHNSPLKVLDIGCGTGILTTAFAKAGHSVTGVDPAIEMLNRAIRKPNGDKVMWVKATAQSFTSEDRFDLIILSGHAFQVFLSDNAIQTALITMREHLAPSGRIAFEIRNPEVKAWQTWTEENTREHFIVPPSMGSKSSKSQEEALDVWHDIESVEDCGAGKLVRYNTLYRKTFSTSTTPINVTPIKTSATIRFLTYQEVLVHLDQAGLTPHEVYGDWNSSPLKPDSKEIIVVAELKPNK</sequence>
<evidence type="ECO:0000313" key="4">
    <source>
        <dbReference type="EMBL" id="MFD2206020.1"/>
    </source>
</evidence>
<keyword evidence="2" id="KW-0479">Metal-binding</keyword>